<dbReference type="PANTHER" id="PTHR43283">
    <property type="entry name" value="BETA-LACTAMASE-RELATED"/>
    <property type="match status" value="1"/>
</dbReference>
<dbReference type="Pfam" id="PF00144">
    <property type="entry name" value="Beta-lactamase"/>
    <property type="match status" value="1"/>
</dbReference>
<sequence length="461" mass="49343">MESREEVAEFLKSELAHRAAARGVPAAAVAVVIDGEIVDHAVGVLSTATGVEATTESVFQIGSITKVWTATLVMQLIDEGLVELDEPIRTYLPEFRLGDDSATGSITVRQLLTHQAGFEGDIFTDTGRGDDAIEKFVDLLAEMPQTFPPGFMFSYNNAGYIVLGLLVERLRGKTWEQALVAHIAAPLGLQRVSPSPYEAILHRVAVGHMGPGEDGVATPAPMWAMARSNEPAGSMLAMTARDLAGFARMHLTGGTAPDGTAVLSSSAVEAMRATTVHLPVITGLGAAWGLGWEIDRDDDVRLYGHDGNTIGQASYLRIAQDARVAVVLLTNGGDGPGLLHDIVDPLLRELTGEGLPAAPVPSADPRPVDATGYVGTYSNSIFDMELSQDDSGRVWLEQRPKGLLLEMGEQPSQDELISFGEDSLIMREEKNGMHIVYTFVSPDADGRHAYVQFGRALARTS</sequence>
<dbReference type="Gene3D" id="3.40.710.10">
    <property type="entry name" value="DD-peptidase/beta-lactamase superfamily"/>
    <property type="match status" value="1"/>
</dbReference>
<proteinExistence type="predicted"/>
<keyword evidence="3" id="KW-1185">Reference proteome</keyword>
<dbReference type="Proteomes" id="UP000629365">
    <property type="component" value="Unassembled WGS sequence"/>
</dbReference>
<accession>A0ABQ1RVU8</accession>
<dbReference type="RefSeq" id="WP_188437031.1">
    <property type="nucleotide sequence ID" value="NZ_BMCM01000004.1"/>
</dbReference>
<dbReference type="InterPro" id="IPR001466">
    <property type="entry name" value="Beta-lactam-related"/>
</dbReference>
<evidence type="ECO:0000313" key="2">
    <source>
        <dbReference type="EMBL" id="GGD82212.1"/>
    </source>
</evidence>
<evidence type="ECO:0000259" key="1">
    <source>
        <dbReference type="Pfam" id="PF00144"/>
    </source>
</evidence>
<comment type="caution">
    <text evidence="2">The sequence shown here is derived from an EMBL/GenBank/DDBJ whole genome shotgun (WGS) entry which is preliminary data.</text>
</comment>
<organism evidence="2 3">
    <name type="scientific">Microbacterium murale</name>
    <dbReference type="NCBI Taxonomy" id="1081040"/>
    <lineage>
        <taxon>Bacteria</taxon>
        <taxon>Bacillati</taxon>
        <taxon>Actinomycetota</taxon>
        <taxon>Actinomycetes</taxon>
        <taxon>Micrococcales</taxon>
        <taxon>Microbacteriaceae</taxon>
        <taxon>Microbacterium</taxon>
    </lineage>
</organism>
<evidence type="ECO:0000313" key="3">
    <source>
        <dbReference type="Proteomes" id="UP000629365"/>
    </source>
</evidence>
<gene>
    <name evidence="2" type="primary">ampC</name>
    <name evidence="2" type="ORF">GCM10007269_26260</name>
</gene>
<keyword evidence="2" id="KW-0378">Hydrolase</keyword>
<dbReference type="SUPFAM" id="SSF56601">
    <property type="entry name" value="beta-lactamase/transpeptidase-like"/>
    <property type="match status" value="1"/>
</dbReference>
<dbReference type="InterPro" id="IPR012338">
    <property type="entry name" value="Beta-lactam/transpept-like"/>
</dbReference>
<dbReference type="InterPro" id="IPR050789">
    <property type="entry name" value="Diverse_Enzym_Activities"/>
</dbReference>
<name>A0ABQ1RVU8_9MICO</name>
<feature type="domain" description="Beta-lactamase-related" evidence="1">
    <location>
        <begin position="15"/>
        <end position="335"/>
    </location>
</feature>
<reference evidence="3" key="1">
    <citation type="journal article" date="2019" name="Int. J. Syst. Evol. Microbiol.">
        <title>The Global Catalogue of Microorganisms (GCM) 10K type strain sequencing project: providing services to taxonomists for standard genome sequencing and annotation.</title>
        <authorList>
            <consortium name="The Broad Institute Genomics Platform"/>
            <consortium name="The Broad Institute Genome Sequencing Center for Infectious Disease"/>
            <person name="Wu L."/>
            <person name="Ma J."/>
        </authorList>
    </citation>
    <scope>NUCLEOTIDE SEQUENCE [LARGE SCALE GENOMIC DNA]</scope>
    <source>
        <strain evidence="3">CCM 7640</strain>
    </source>
</reference>
<dbReference type="EMBL" id="BMCM01000004">
    <property type="protein sequence ID" value="GGD82212.1"/>
    <property type="molecule type" value="Genomic_DNA"/>
</dbReference>
<protein>
    <submittedName>
        <fullName evidence="2">Serine hydrolase</fullName>
    </submittedName>
</protein>
<dbReference type="GO" id="GO:0016787">
    <property type="term" value="F:hydrolase activity"/>
    <property type="evidence" value="ECO:0007669"/>
    <property type="project" value="UniProtKB-KW"/>
</dbReference>